<dbReference type="STRING" id="1150600.ADIARSV_1545"/>
<name>R9GUC0_9SPHI</name>
<accession>R9GUC0</accession>
<organism evidence="1 2">
    <name type="scientific">Arcticibacter svalbardensis MN12-7</name>
    <dbReference type="NCBI Taxonomy" id="1150600"/>
    <lineage>
        <taxon>Bacteria</taxon>
        <taxon>Pseudomonadati</taxon>
        <taxon>Bacteroidota</taxon>
        <taxon>Sphingobacteriia</taxon>
        <taxon>Sphingobacteriales</taxon>
        <taxon>Sphingobacteriaceae</taxon>
        <taxon>Arcticibacter</taxon>
    </lineage>
</organism>
<evidence type="ECO:0000313" key="2">
    <source>
        <dbReference type="Proteomes" id="UP000014174"/>
    </source>
</evidence>
<keyword evidence="2" id="KW-1185">Reference proteome</keyword>
<protein>
    <submittedName>
        <fullName evidence="1">Uncharacterized protein</fullName>
    </submittedName>
</protein>
<gene>
    <name evidence="1" type="ORF">ADIARSV_1545</name>
</gene>
<comment type="caution">
    <text evidence="1">The sequence shown here is derived from an EMBL/GenBank/DDBJ whole genome shotgun (WGS) entry which is preliminary data.</text>
</comment>
<evidence type="ECO:0000313" key="1">
    <source>
        <dbReference type="EMBL" id="EOR95268.1"/>
    </source>
</evidence>
<dbReference type="EMBL" id="AQPN01000060">
    <property type="protein sequence ID" value="EOR95268.1"/>
    <property type="molecule type" value="Genomic_DNA"/>
</dbReference>
<reference evidence="1 2" key="1">
    <citation type="journal article" date="2013" name="Genome Announc.">
        <title>Draft Genome Sequence of Arcticibacter svalbardensis Strain MN12-7T, a Member of the Family Sphingobacteriaceae Isolated from an Arctic Soil Sample.</title>
        <authorList>
            <person name="Shivaji S."/>
            <person name="Ara S."/>
            <person name="Prasad S."/>
            <person name="Manasa B.P."/>
            <person name="Begum Z."/>
            <person name="Singh A."/>
            <person name="Kumar Pinnaka A."/>
        </authorList>
    </citation>
    <scope>NUCLEOTIDE SEQUENCE [LARGE SCALE GENOMIC DNA]</scope>
    <source>
        <strain evidence="1 2">MN12-7</strain>
    </source>
</reference>
<sequence length="46" mass="5219">MLKLEFKIDFNGGNTTIDLSTVNEAYSFEWLNSWVGGIVNSFTKKC</sequence>
<dbReference type="Proteomes" id="UP000014174">
    <property type="component" value="Unassembled WGS sequence"/>
</dbReference>
<proteinExistence type="predicted"/>
<dbReference type="AlphaFoldDB" id="R9GUC0"/>